<evidence type="ECO:0000313" key="1">
    <source>
        <dbReference type="EMBL" id="KAJ1172569.1"/>
    </source>
</evidence>
<accession>A0AAV7T9B0</accession>
<dbReference type="EMBL" id="JANPWB010000007">
    <property type="protein sequence ID" value="KAJ1172569.1"/>
    <property type="molecule type" value="Genomic_DNA"/>
</dbReference>
<dbReference type="Proteomes" id="UP001066276">
    <property type="component" value="Chromosome 4_1"/>
</dbReference>
<protein>
    <submittedName>
        <fullName evidence="1">Uncharacterized protein</fullName>
    </submittedName>
</protein>
<reference evidence="1" key="1">
    <citation type="journal article" date="2022" name="bioRxiv">
        <title>Sequencing and chromosome-scale assembly of the giantPleurodeles waltlgenome.</title>
        <authorList>
            <person name="Brown T."/>
            <person name="Elewa A."/>
            <person name="Iarovenko S."/>
            <person name="Subramanian E."/>
            <person name="Araus A.J."/>
            <person name="Petzold A."/>
            <person name="Susuki M."/>
            <person name="Suzuki K.-i.T."/>
            <person name="Hayashi T."/>
            <person name="Toyoda A."/>
            <person name="Oliveira C."/>
            <person name="Osipova E."/>
            <person name="Leigh N.D."/>
            <person name="Simon A."/>
            <person name="Yun M.H."/>
        </authorList>
    </citation>
    <scope>NUCLEOTIDE SEQUENCE</scope>
    <source>
        <strain evidence="1">20211129_DDA</strain>
        <tissue evidence="1">Liver</tissue>
    </source>
</reference>
<proteinExistence type="predicted"/>
<evidence type="ECO:0000313" key="2">
    <source>
        <dbReference type="Proteomes" id="UP001066276"/>
    </source>
</evidence>
<sequence length="107" mass="11865">MGDIWLHKTRTKSKVQADCDGAQASYRDQLGQTESKYLESWLRSVEWLRVDASCCIDAGDPANRAYDVKAGVEDALHSQGNAMVPLSKEAVMWSFAILIEAGVDERC</sequence>
<organism evidence="1 2">
    <name type="scientific">Pleurodeles waltl</name>
    <name type="common">Iberian ribbed newt</name>
    <dbReference type="NCBI Taxonomy" id="8319"/>
    <lineage>
        <taxon>Eukaryota</taxon>
        <taxon>Metazoa</taxon>
        <taxon>Chordata</taxon>
        <taxon>Craniata</taxon>
        <taxon>Vertebrata</taxon>
        <taxon>Euteleostomi</taxon>
        <taxon>Amphibia</taxon>
        <taxon>Batrachia</taxon>
        <taxon>Caudata</taxon>
        <taxon>Salamandroidea</taxon>
        <taxon>Salamandridae</taxon>
        <taxon>Pleurodelinae</taxon>
        <taxon>Pleurodeles</taxon>
    </lineage>
</organism>
<name>A0AAV7T9B0_PLEWA</name>
<comment type="caution">
    <text evidence="1">The sequence shown here is derived from an EMBL/GenBank/DDBJ whole genome shotgun (WGS) entry which is preliminary data.</text>
</comment>
<dbReference type="AlphaFoldDB" id="A0AAV7T9B0"/>
<gene>
    <name evidence="1" type="ORF">NDU88_004414</name>
</gene>
<keyword evidence="2" id="KW-1185">Reference proteome</keyword>